<dbReference type="GO" id="GO:0003700">
    <property type="term" value="F:DNA-binding transcription factor activity"/>
    <property type="evidence" value="ECO:0007669"/>
    <property type="project" value="InterPro"/>
</dbReference>
<dbReference type="InterPro" id="IPR047057">
    <property type="entry name" value="MerR_fam"/>
</dbReference>
<sequence length="335" mass="35667">MLIGELARRTGVSARMLRHYDSLGLVSPTARSDGGYREYSHDDIVRIFRVESLRSLGMSLRDVQRALDDPGFTPAGLVGELIQQTEHRLEREKELLTRLRQVDQTDPDTWSDVLGLVQLVRDLGSDHPDRRYRAVLSTADHRPVPAQLLAEALLAEADPNVSGALRWSLARLGGDGVAALAAGVNAPDVEVRRQAVLAITAIPGVEATLLLEQALADADVTVRSRAAIELASRGQIGAVPALIDAVVAGARDVEAGEALSSLAHSGKIAEMITAMLSTALDVSGDPASRSRLTQALSEIHGPAAHLALTSLVDHEDRVVALTARAVLSARGRAKS</sequence>
<dbReference type="PANTHER" id="PTHR30204:SF93">
    <property type="entry name" value="HTH MERR-TYPE DOMAIN-CONTAINING PROTEIN"/>
    <property type="match status" value="1"/>
</dbReference>
<dbReference type="PANTHER" id="PTHR30204">
    <property type="entry name" value="REDOX-CYCLING DRUG-SENSING TRANSCRIPTIONAL ACTIVATOR SOXR"/>
    <property type="match status" value="1"/>
</dbReference>
<dbReference type="InterPro" id="IPR011989">
    <property type="entry name" value="ARM-like"/>
</dbReference>
<evidence type="ECO:0000256" key="1">
    <source>
        <dbReference type="ARBA" id="ARBA00023125"/>
    </source>
</evidence>
<dbReference type="Gene3D" id="1.10.1660.10">
    <property type="match status" value="1"/>
</dbReference>
<reference evidence="3 4" key="1">
    <citation type="submission" date="2018-06" db="EMBL/GenBank/DDBJ databases">
        <title>Genomic Encyclopedia of Type Strains, Phase IV (KMG-IV): sequencing the most valuable type-strain genomes for metagenomic binning, comparative biology and taxonomic classification.</title>
        <authorList>
            <person name="Goeker M."/>
        </authorList>
    </citation>
    <scope>NUCLEOTIDE SEQUENCE [LARGE SCALE GENOMIC DNA]</scope>
    <source>
        <strain evidence="3 4">DSM 45521</strain>
    </source>
</reference>
<protein>
    <submittedName>
        <fullName evidence="3">DNA-binding transcriptional MerR regulator</fullName>
    </submittedName>
</protein>
<dbReference type="InterPro" id="IPR009061">
    <property type="entry name" value="DNA-bd_dom_put_sf"/>
</dbReference>
<dbReference type="SUPFAM" id="SSF46955">
    <property type="entry name" value="Putative DNA-binding domain"/>
    <property type="match status" value="1"/>
</dbReference>
<dbReference type="GO" id="GO:0003677">
    <property type="term" value="F:DNA binding"/>
    <property type="evidence" value="ECO:0007669"/>
    <property type="project" value="UniProtKB-KW"/>
</dbReference>
<dbReference type="InterPro" id="IPR000551">
    <property type="entry name" value="MerR-type_HTH_dom"/>
</dbReference>
<dbReference type="SMART" id="SM00422">
    <property type="entry name" value="HTH_MERR"/>
    <property type="match status" value="1"/>
</dbReference>
<gene>
    <name evidence="3" type="ORF">DFR67_10125</name>
</gene>
<dbReference type="InterPro" id="IPR016024">
    <property type="entry name" value="ARM-type_fold"/>
</dbReference>
<dbReference type="Pfam" id="PF13411">
    <property type="entry name" value="MerR_1"/>
    <property type="match status" value="1"/>
</dbReference>
<accession>A0A318RQW5</accession>
<evidence type="ECO:0000259" key="2">
    <source>
        <dbReference type="PROSITE" id="PS50937"/>
    </source>
</evidence>
<keyword evidence="1 3" id="KW-0238">DNA-binding</keyword>
<evidence type="ECO:0000313" key="4">
    <source>
        <dbReference type="Proteomes" id="UP000247591"/>
    </source>
</evidence>
<dbReference type="Proteomes" id="UP000247591">
    <property type="component" value="Unassembled WGS sequence"/>
</dbReference>
<dbReference type="Gene3D" id="1.25.10.10">
    <property type="entry name" value="Leucine-rich Repeat Variant"/>
    <property type="match status" value="1"/>
</dbReference>
<dbReference type="SMART" id="SM00567">
    <property type="entry name" value="EZ_HEAT"/>
    <property type="match status" value="3"/>
</dbReference>
<organism evidence="3 4">
    <name type="scientific">Williamsia limnetica</name>
    <dbReference type="NCBI Taxonomy" id="882452"/>
    <lineage>
        <taxon>Bacteria</taxon>
        <taxon>Bacillati</taxon>
        <taxon>Actinomycetota</taxon>
        <taxon>Actinomycetes</taxon>
        <taxon>Mycobacteriales</taxon>
        <taxon>Nocardiaceae</taxon>
        <taxon>Williamsia</taxon>
    </lineage>
</organism>
<dbReference type="OrthoDB" id="9808480at2"/>
<proteinExistence type="predicted"/>
<feature type="domain" description="HTH merR-type" evidence="2">
    <location>
        <begin position="1"/>
        <end position="69"/>
    </location>
</feature>
<dbReference type="RefSeq" id="WP_110467429.1">
    <property type="nucleotide sequence ID" value="NZ_QJSP01000001.1"/>
</dbReference>
<dbReference type="PROSITE" id="PS00552">
    <property type="entry name" value="HTH_MERR_1"/>
    <property type="match status" value="1"/>
</dbReference>
<name>A0A318RQW5_WILLI</name>
<dbReference type="SUPFAM" id="SSF48371">
    <property type="entry name" value="ARM repeat"/>
    <property type="match status" value="1"/>
</dbReference>
<dbReference type="PROSITE" id="PS50937">
    <property type="entry name" value="HTH_MERR_2"/>
    <property type="match status" value="1"/>
</dbReference>
<dbReference type="InterPro" id="IPR004155">
    <property type="entry name" value="PBS_lyase_HEAT"/>
</dbReference>
<evidence type="ECO:0000313" key="3">
    <source>
        <dbReference type="EMBL" id="PYE20636.1"/>
    </source>
</evidence>
<comment type="caution">
    <text evidence="3">The sequence shown here is derived from an EMBL/GenBank/DDBJ whole genome shotgun (WGS) entry which is preliminary data.</text>
</comment>
<dbReference type="AlphaFoldDB" id="A0A318RQW5"/>
<dbReference type="Pfam" id="PF13646">
    <property type="entry name" value="HEAT_2"/>
    <property type="match status" value="1"/>
</dbReference>
<dbReference type="PRINTS" id="PR00040">
    <property type="entry name" value="HTHMERR"/>
</dbReference>
<keyword evidence="4" id="KW-1185">Reference proteome</keyword>
<dbReference type="EMBL" id="QJSP01000001">
    <property type="protein sequence ID" value="PYE20636.1"/>
    <property type="molecule type" value="Genomic_DNA"/>
</dbReference>